<comment type="caution">
    <text evidence="2">The sequence shown here is derived from an EMBL/GenBank/DDBJ whole genome shotgun (WGS) entry which is preliminary data.</text>
</comment>
<dbReference type="Pfam" id="PF13593">
    <property type="entry name" value="SBF_like"/>
    <property type="match status" value="1"/>
</dbReference>
<feature type="transmembrane region" description="Helical" evidence="1">
    <location>
        <begin position="34"/>
        <end position="52"/>
    </location>
</feature>
<dbReference type="InterPro" id="IPR016833">
    <property type="entry name" value="Put_Na-Bile_cotransptr"/>
</dbReference>
<dbReference type="GO" id="GO:0005886">
    <property type="term" value="C:plasma membrane"/>
    <property type="evidence" value="ECO:0007669"/>
    <property type="project" value="TreeGrafter"/>
</dbReference>
<feature type="transmembrane region" description="Helical" evidence="1">
    <location>
        <begin position="64"/>
        <end position="86"/>
    </location>
</feature>
<feature type="transmembrane region" description="Helical" evidence="1">
    <location>
        <begin position="201"/>
        <end position="220"/>
    </location>
</feature>
<dbReference type="InterPro" id="IPR038770">
    <property type="entry name" value="Na+/solute_symporter_sf"/>
</dbReference>
<dbReference type="RefSeq" id="WP_183334464.1">
    <property type="nucleotide sequence ID" value="NZ_BMHX01000004.1"/>
</dbReference>
<reference evidence="2 3" key="1">
    <citation type="submission" date="2020-08" db="EMBL/GenBank/DDBJ databases">
        <title>Genomic Encyclopedia of Type Strains, Phase IV (KMG-IV): sequencing the most valuable type-strain genomes for metagenomic binning, comparative biology and taxonomic classification.</title>
        <authorList>
            <person name="Goeker M."/>
        </authorList>
    </citation>
    <scope>NUCLEOTIDE SEQUENCE [LARGE SCALE GENOMIC DNA]</scope>
    <source>
        <strain evidence="2 3">DSM 101465</strain>
    </source>
</reference>
<feature type="transmembrane region" description="Helical" evidence="1">
    <location>
        <begin position="123"/>
        <end position="150"/>
    </location>
</feature>
<feature type="transmembrane region" description="Helical" evidence="1">
    <location>
        <begin position="232"/>
        <end position="253"/>
    </location>
</feature>
<sequence>MRRLLADRFLLALLGAVALSSVLPVSGALVEPFNVVADITIALVFFLQGARLSRATVVAGFTHWRLHLVVFAATFVLFPLLGLAAAPLVPTLLSPALYTGILFLCVLPSTIQSSIAFTSIAHGNVAAAVCSASASNIIGMFLTPLLVGLLFSARGGGPTLEAVGSILLQLLLPFVIGQILQPKISKWVIENRRVLGLVDRGSILLVVYLAFSHAVVQGLWNKLSAADLAVMVGVDVALLALVLVTTTVAARLLGFSREDEITIVFCGSKKSLASGVPMANVIFAGQDIGIILLPVMLFHQIQLMACAALAQRYADRRLAEMEKEEEAMPAQA</sequence>
<feature type="transmembrane region" description="Helical" evidence="1">
    <location>
        <begin position="92"/>
        <end position="111"/>
    </location>
</feature>
<protein>
    <submittedName>
        <fullName evidence="2">Sodium/bile acid cotransporter 7</fullName>
    </submittedName>
</protein>
<name>A0A841K7C0_9HYPH</name>
<gene>
    <name evidence="2" type="ORF">HNQ73_001825</name>
</gene>
<keyword evidence="1" id="KW-0472">Membrane</keyword>
<accession>A0A841K7C0</accession>
<keyword evidence="1" id="KW-0812">Transmembrane</keyword>
<proteinExistence type="predicted"/>
<dbReference type="PIRSF" id="PIRSF026166">
    <property type="entry name" value="UCP026166"/>
    <property type="match status" value="1"/>
</dbReference>
<feature type="transmembrane region" description="Helical" evidence="1">
    <location>
        <begin position="162"/>
        <end position="180"/>
    </location>
</feature>
<dbReference type="EMBL" id="JACHEH010000004">
    <property type="protein sequence ID" value="MBB6168195.1"/>
    <property type="molecule type" value="Genomic_DNA"/>
</dbReference>
<evidence type="ECO:0000256" key="1">
    <source>
        <dbReference type="SAM" id="Phobius"/>
    </source>
</evidence>
<evidence type="ECO:0000313" key="3">
    <source>
        <dbReference type="Proteomes" id="UP000588017"/>
    </source>
</evidence>
<organism evidence="2 3">
    <name type="scientific">Chelatococcus composti</name>
    <dbReference type="NCBI Taxonomy" id="1743235"/>
    <lineage>
        <taxon>Bacteria</taxon>
        <taxon>Pseudomonadati</taxon>
        <taxon>Pseudomonadota</taxon>
        <taxon>Alphaproteobacteria</taxon>
        <taxon>Hyphomicrobiales</taxon>
        <taxon>Chelatococcaceae</taxon>
        <taxon>Chelatococcus</taxon>
    </lineage>
</organism>
<dbReference type="PANTHER" id="PTHR18640">
    <property type="entry name" value="SOLUTE CARRIER FAMILY 10 MEMBER 7"/>
    <property type="match status" value="1"/>
</dbReference>
<keyword evidence="1" id="KW-1133">Transmembrane helix</keyword>
<keyword evidence="3" id="KW-1185">Reference proteome</keyword>
<dbReference type="PANTHER" id="PTHR18640:SF5">
    <property type="entry name" value="SODIUM_BILE ACID COTRANSPORTER 7"/>
    <property type="match status" value="1"/>
</dbReference>
<evidence type="ECO:0000313" key="2">
    <source>
        <dbReference type="EMBL" id="MBB6168195.1"/>
    </source>
</evidence>
<dbReference type="Proteomes" id="UP000588017">
    <property type="component" value="Unassembled WGS sequence"/>
</dbReference>
<dbReference type="Gene3D" id="1.20.1530.20">
    <property type="match status" value="1"/>
</dbReference>
<dbReference type="AlphaFoldDB" id="A0A841K7C0"/>